<evidence type="ECO:0000256" key="6">
    <source>
        <dbReference type="ARBA" id="ARBA00023012"/>
    </source>
</evidence>
<dbReference type="InterPro" id="IPR003661">
    <property type="entry name" value="HisK_dim/P_dom"/>
</dbReference>
<dbReference type="PANTHER" id="PTHR43711:SF1">
    <property type="entry name" value="HISTIDINE KINASE 1"/>
    <property type="match status" value="1"/>
</dbReference>
<dbReference type="SUPFAM" id="SSF55874">
    <property type="entry name" value="ATPase domain of HSP90 chaperone/DNA topoisomerase II/histidine kinase"/>
    <property type="match status" value="1"/>
</dbReference>
<dbReference type="EC" id="2.7.13.3" evidence="2"/>
<sequence length="458" mass="49805">MKEFAASDPDETLLDVLTNVDGVVSVRDAETGETLAVSESVEELYGYTPSEFESLAVEAYSADVEGQDRDALEARFDEARREGKATFEWKAEARDGTEFWTEVTLSRTEADGRDYLLSTVRDIDDRKRTEAELQQYKRLVSLVSDPVFTLDERDRLGFVNDAAVSLSGYPREELRGADPGCVFADAESDGDEFDRIHELAGDPSESLRLEGTIERSDGSARTVEANIAPLPSDDGEYDGAVGVARDITERKRREEHLERFASVLSHDLRNPLNAAQAQVTLLRESEGVESDHLDALDRLHGRMADIVDDVLALARDGATVTDPEPVELARAVERAWESTPSGTGTVVVSDELGTVEGDPRRVRRLFENLLDNAVSHAGPDVAVRVDPIADGFAVSDDGPGIPEDERDDVFEYGYSTTDGGTGFGLNIVAEIASAHGWAISLSESDAGGARFEVTGVSN</sequence>
<comment type="catalytic activity">
    <reaction evidence="1">
        <text>ATP + protein L-histidine = ADP + protein N-phospho-L-histidine.</text>
        <dbReference type="EC" id="2.7.13.3"/>
    </reaction>
</comment>
<dbReference type="SUPFAM" id="SSF47384">
    <property type="entry name" value="Homodimeric domain of signal transducing histidine kinase"/>
    <property type="match status" value="1"/>
</dbReference>
<dbReference type="PROSITE" id="PS50109">
    <property type="entry name" value="HIS_KIN"/>
    <property type="match status" value="1"/>
</dbReference>
<evidence type="ECO:0000256" key="2">
    <source>
        <dbReference type="ARBA" id="ARBA00012438"/>
    </source>
</evidence>
<dbReference type="OrthoDB" id="8127at2157"/>
<dbReference type="Pfam" id="PF00512">
    <property type="entry name" value="HisKA"/>
    <property type="match status" value="1"/>
</dbReference>
<evidence type="ECO:0000313" key="11">
    <source>
        <dbReference type="Proteomes" id="UP000198876"/>
    </source>
</evidence>
<dbReference type="InterPro" id="IPR001610">
    <property type="entry name" value="PAC"/>
</dbReference>
<feature type="domain" description="PAS" evidence="8">
    <location>
        <begin position="132"/>
        <end position="176"/>
    </location>
</feature>
<evidence type="ECO:0000256" key="4">
    <source>
        <dbReference type="ARBA" id="ARBA00022679"/>
    </source>
</evidence>
<keyword evidence="5" id="KW-0418">Kinase</keyword>
<dbReference type="Proteomes" id="UP000198876">
    <property type="component" value="Unassembled WGS sequence"/>
</dbReference>
<dbReference type="CDD" id="cd00130">
    <property type="entry name" value="PAS"/>
    <property type="match status" value="2"/>
</dbReference>
<dbReference type="SMART" id="SM00086">
    <property type="entry name" value="PAC"/>
    <property type="match status" value="2"/>
</dbReference>
<keyword evidence="6" id="KW-0902">Two-component regulatory system</keyword>
<name>A0A1I2MLG7_9EURY</name>
<dbReference type="InterPro" id="IPR050736">
    <property type="entry name" value="Sensor_HK_Regulatory"/>
</dbReference>
<dbReference type="Gene3D" id="3.30.565.10">
    <property type="entry name" value="Histidine kinase-like ATPase, C-terminal domain"/>
    <property type="match status" value="1"/>
</dbReference>
<proteinExistence type="predicted"/>
<dbReference type="InterPro" id="IPR036890">
    <property type="entry name" value="HATPase_C_sf"/>
</dbReference>
<dbReference type="InterPro" id="IPR005467">
    <property type="entry name" value="His_kinase_dom"/>
</dbReference>
<dbReference type="Gene3D" id="3.30.450.20">
    <property type="entry name" value="PAS domain"/>
    <property type="match status" value="2"/>
</dbReference>
<evidence type="ECO:0000256" key="3">
    <source>
        <dbReference type="ARBA" id="ARBA00022553"/>
    </source>
</evidence>
<feature type="domain" description="PAS" evidence="8">
    <location>
        <begin position="9"/>
        <end position="83"/>
    </location>
</feature>
<keyword evidence="11" id="KW-1185">Reference proteome</keyword>
<evidence type="ECO:0000259" key="8">
    <source>
        <dbReference type="PROSITE" id="PS50112"/>
    </source>
</evidence>
<gene>
    <name evidence="10" type="ORF">SAMN04488063_0723</name>
</gene>
<dbReference type="CDD" id="cd00082">
    <property type="entry name" value="HisKA"/>
    <property type="match status" value="1"/>
</dbReference>
<keyword evidence="4" id="KW-0808">Transferase</keyword>
<organism evidence="10 11">
    <name type="scientific">Halopelagius inordinatus</name>
    <dbReference type="NCBI Taxonomy" id="553467"/>
    <lineage>
        <taxon>Archaea</taxon>
        <taxon>Methanobacteriati</taxon>
        <taxon>Methanobacteriota</taxon>
        <taxon>Stenosarchaea group</taxon>
        <taxon>Halobacteria</taxon>
        <taxon>Halobacteriales</taxon>
        <taxon>Haloferacaceae</taxon>
    </lineage>
</organism>
<dbReference type="InterPro" id="IPR036097">
    <property type="entry name" value="HisK_dim/P_sf"/>
</dbReference>
<dbReference type="PANTHER" id="PTHR43711">
    <property type="entry name" value="TWO-COMPONENT HISTIDINE KINASE"/>
    <property type="match status" value="1"/>
</dbReference>
<dbReference type="CDD" id="cd00075">
    <property type="entry name" value="HATPase"/>
    <property type="match status" value="1"/>
</dbReference>
<evidence type="ECO:0000259" key="7">
    <source>
        <dbReference type="PROSITE" id="PS50109"/>
    </source>
</evidence>
<dbReference type="InterPro" id="IPR000014">
    <property type="entry name" value="PAS"/>
</dbReference>
<dbReference type="SMART" id="SM00387">
    <property type="entry name" value="HATPase_c"/>
    <property type="match status" value="1"/>
</dbReference>
<evidence type="ECO:0000313" key="10">
    <source>
        <dbReference type="EMBL" id="SFF90206.1"/>
    </source>
</evidence>
<dbReference type="InterPro" id="IPR003594">
    <property type="entry name" value="HATPase_dom"/>
</dbReference>
<dbReference type="Pfam" id="PF13426">
    <property type="entry name" value="PAS_9"/>
    <property type="match status" value="2"/>
</dbReference>
<dbReference type="GO" id="GO:0000155">
    <property type="term" value="F:phosphorelay sensor kinase activity"/>
    <property type="evidence" value="ECO:0007669"/>
    <property type="project" value="InterPro"/>
</dbReference>
<reference evidence="11" key="1">
    <citation type="submission" date="2016-10" db="EMBL/GenBank/DDBJ databases">
        <authorList>
            <person name="Varghese N."/>
            <person name="Submissions S."/>
        </authorList>
    </citation>
    <scope>NUCLEOTIDE SEQUENCE [LARGE SCALE GENOMIC DNA]</scope>
    <source>
        <strain evidence="11">CGMCC 1.7739</strain>
    </source>
</reference>
<dbReference type="EMBL" id="FOOQ01000001">
    <property type="protein sequence ID" value="SFF90206.1"/>
    <property type="molecule type" value="Genomic_DNA"/>
</dbReference>
<feature type="domain" description="PAC" evidence="9">
    <location>
        <begin position="85"/>
        <end position="135"/>
    </location>
</feature>
<protein>
    <recommendedName>
        <fullName evidence="2">histidine kinase</fullName>
        <ecNumber evidence="2">2.7.13.3</ecNumber>
    </recommendedName>
</protein>
<dbReference type="SMART" id="SM00091">
    <property type="entry name" value="PAS"/>
    <property type="match status" value="2"/>
</dbReference>
<feature type="domain" description="Histidine kinase" evidence="7">
    <location>
        <begin position="263"/>
        <end position="454"/>
    </location>
</feature>
<dbReference type="PRINTS" id="PR00344">
    <property type="entry name" value="BCTRLSENSOR"/>
</dbReference>
<dbReference type="Gene3D" id="1.10.287.130">
    <property type="match status" value="1"/>
</dbReference>
<keyword evidence="3" id="KW-0597">Phosphoprotein</keyword>
<accession>A0A1I2MLG7</accession>
<dbReference type="InterPro" id="IPR004358">
    <property type="entry name" value="Sig_transdc_His_kin-like_C"/>
</dbReference>
<dbReference type="AlphaFoldDB" id="A0A1I2MLG7"/>
<evidence type="ECO:0000256" key="1">
    <source>
        <dbReference type="ARBA" id="ARBA00000085"/>
    </source>
</evidence>
<feature type="domain" description="PAC" evidence="9">
    <location>
        <begin position="207"/>
        <end position="259"/>
    </location>
</feature>
<dbReference type="InterPro" id="IPR000700">
    <property type="entry name" value="PAS-assoc_C"/>
</dbReference>
<evidence type="ECO:0000256" key="5">
    <source>
        <dbReference type="ARBA" id="ARBA00022777"/>
    </source>
</evidence>
<dbReference type="PROSITE" id="PS50113">
    <property type="entry name" value="PAC"/>
    <property type="match status" value="2"/>
</dbReference>
<dbReference type="SUPFAM" id="SSF55785">
    <property type="entry name" value="PYP-like sensor domain (PAS domain)"/>
    <property type="match status" value="2"/>
</dbReference>
<dbReference type="InterPro" id="IPR035965">
    <property type="entry name" value="PAS-like_dom_sf"/>
</dbReference>
<dbReference type="SMART" id="SM00388">
    <property type="entry name" value="HisKA"/>
    <property type="match status" value="1"/>
</dbReference>
<dbReference type="NCBIfam" id="TIGR00229">
    <property type="entry name" value="sensory_box"/>
    <property type="match status" value="2"/>
</dbReference>
<dbReference type="PROSITE" id="PS50112">
    <property type="entry name" value="PAS"/>
    <property type="match status" value="2"/>
</dbReference>
<dbReference type="RefSeq" id="WP_092888493.1">
    <property type="nucleotide sequence ID" value="NZ_FOOQ01000001.1"/>
</dbReference>
<evidence type="ECO:0000259" key="9">
    <source>
        <dbReference type="PROSITE" id="PS50113"/>
    </source>
</evidence>
<dbReference type="STRING" id="553467.SAMN04488063_0723"/>
<dbReference type="Pfam" id="PF02518">
    <property type="entry name" value="HATPase_c"/>
    <property type="match status" value="1"/>
</dbReference>